<dbReference type="InterPro" id="IPR034660">
    <property type="entry name" value="DinB/YfiT-like"/>
</dbReference>
<reference evidence="2 3" key="1">
    <citation type="submission" date="2019-11" db="EMBL/GenBank/DDBJ databases">
        <title>Genome sequences of 17 halophilic strains isolated from different environments.</title>
        <authorList>
            <person name="Furrow R.E."/>
        </authorList>
    </citation>
    <scope>NUCLEOTIDE SEQUENCE [LARGE SCALE GENOMIC DNA]</scope>
    <source>
        <strain evidence="2 3">22506_14_FS</strain>
    </source>
</reference>
<dbReference type="InterPro" id="IPR024775">
    <property type="entry name" value="DinB-like"/>
</dbReference>
<feature type="domain" description="DinB-like" evidence="1">
    <location>
        <begin position="10"/>
        <end position="147"/>
    </location>
</feature>
<dbReference type="Proteomes" id="UP000447833">
    <property type="component" value="Unassembled WGS sequence"/>
</dbReference>
<dbReference type="RefSeq" id="WP_160920081.1">
    <property type="nucleotide sequence ID" value="NZ_WMEY01000004.1"/>
</dbReference>
<sequence>MNDSQVLKQFTFWRYRTIQALDAVTAEQADCLPEGFTNTVRWNLGHILVTAEFALDRFTDMEKSLPGNYTPLFKAGTRPEQWSESPPSLAEIKYYLLEQINRIKELEGKLRDPLQHEFSIGSYLELETIGELLLFLMNHENLHLGTISGIKRAQGIKELWKKVSV</sequence>
<evidence type="ECO:0000313" key="2">
    <source>
        <dbReference type="EMBL" id="MYL64664.1"/>
    </source>
</evidence>
<dbReference type="AlphaFoldDB" id="A0A845F1Q1"/>
<evidence type="ECO:0000259" key="1">
    <source>
        <dbReference type="Pfam" id="PF12867"/>
    </source>
</evidence>
<gene>
    <name evidence="2" type="ORF">GLW07_15000</name>
</gene>
<evidence type="ECO:0000313" key="3">
    <source>
        <dbReference type="Proteomes" id="UP000447833"/>
    </source>
</evidence>
<comment type="caution">
    <text evidence="2">The sequence shown here is derived from an EMBL/GenBank/DDBJ whole genome shotgun (WGS) entry which is preliminary data.</text>
</comment>
<dbReference type="EMBL" id="WMEY01000004">
    <property type="protein sequence ID" value="MYL64664.1"/>
    <property type="molecule type" value="Genomic_DNA"/>
</dbReference>
<proteinExistence type="predicted"/>
<dbReference type="Pfam" id="PF12867">
    <property type="entry name" value="DinB_2"/>
    <property type="match status" value="1"/>
</dbReference>
<name>A0A845F1Q1_9BACL</name>
<accession>A0A845F1Q1</accession>
<dbReference type="Gene3D" id="1.20.120.450">
    <property type="entry name" value="dinb family like domain"/>
    <property type="match status" value="1"/>
</dbReference>
<organism evidence="2 3">
    <name type="scientific">Guptibacillus hwajinpoensis</name>
    <dbReference type="NCBI Taxonomy" id="208199"/>
    <lineage>
        <taxon>Bacteria</taxon>
        <taxon>Bacillati</taxon>
        <taxon>Bacillota</taxon>
        <taxon>Bacilli</taxon>
        <taxon>Bacillales</taxon>
        <taxon>Guptibacillaceae</taxon>
        <taxon>Guptibacillus</taxon>
    </lineage>
</organism>
<protein>
    <submittedName>
        <fullName evidence="2">DinB family protein</fullName>
    </submittedName>
</protein>
<dbReference type="SUPFAM" id="SSF109854">
    <property type="entry name" value="DinB/YfiT-like putative metalloenzymes"/>
    <property type="match status" value="1"/>
</dbReference>